<keyword evidence="3 6" id="KW-0812">Transmembrane</keyword>
<feature type="transmembrane region" description="Helical" evidence="6">
    <location>
        <begin position="100"/>
        <end position="120"/>
    </location>
</feature>
<feature type="transmembrane region" description="Helical" evidence="6">
    <location>
        <begin position="12"/>
        <end position="32"/>
    </location>
</feature>
<evidence type="ECO:0000256" key="1">
    <source>
        <dbReference type="ARBA" id="ARBA00004127"/>
    </source>
</evidence>
<dbReference type="GO" id="GO:0012505">
    <property type="term" value="C:endomembrane system"/>
    <property type="evidence" value="ECO:0007669"/>
    <property type="project" value="UniProtKB-SubCell"/>
</dbReference>
<name>A0AAU9WIG6_9CNID</name>
<evidence type="ECO:0000313" key="9">
    <source>
        <dbReference type="Proteomes" id="UP001159428"/>
    </source>
</evidence>
<accession>A0AAU9WIG6</accession>
<feature type="domain" description="CWH43-like N-terminal" evidence="7">
    <location>
        <begin position="10"/>
        <end position="243"/>
    </location>
</feature>
<sequence length="272" mass="30799">MIKLDLSPGFGYLPVFWALFTSFTFLLCYTIAVSLNHIYPFVPAISDTGARIPEANLFSEFFNFSALLLAVSVFVRYLQFQMLTKGFESSDLRLSRLNKFGLGFGLVSAFGGTIIANFPSNEEDSMIYVHDTGAVLLFAGGAVYCWIQTCLTYKLSQIGINTQFLFTIRFILSCIITVFGSLFFLAEIFAYEEFRQQSEHVVANWQPSDPGYSVHVLSNISEWIAALCFGLFGMTFFEEFQKISFHIECTPKCEEPRQSSPLMDYTNMSEEE</sequence>
<dbReference type="PANTHER" id="PTHR21324:SF2">
    <property type="entry name" value="EG:22E5.9 PROTEIN"/>
    <property type="match status" value="1"/>
</dbReference>
<comment type="similarity">
    <text evidence="2">Belongs to the DRAM/TMEM150 family.</text>
</comment>
<evidence type="ECO:0000256" key="3">
    <source>
        <dbReference type="ARBA" id="ARBA00022692"/>
    </source>
</evidence>
<dbReference type="EMBL" id="CALNXJ010000014">
    <property type="protein sequence ID" value="CAH3113980.1"/>
    <property type="molecule type" value="Genomic_DNA"/>
</dbReference>
<evidence type="ECO:0000256" key="6">
    <source>
        <dbReference type="SAM" id="Phobius"/>
    </source>
</evidence>
<feature type="transmembrane region" description="Helical" evidence="6">
    <location>
        <begin position="126"/>
        <end position="147"/>
    </location>
</feature>
<feature type="transmembrane region" description="Helical" evidence="6">
    <location>
        <begin position="168"/>
        <end position="191"/>
    </location>
</feature>
<keyword evidence="9" id="KW-1185">Reference proteome</keyword>
<evidence type="ECO:0000313" key="8">
    <source>
        <dbReference type="EMBL" id="CAH3113980.1"/>
    </source>
</evidence>
<dbReference type="Proteomes" id="UP001159428">
    <property type="component" value="Unassembled WGS sequence"/>
</dbReference>
<keyword evidence="4 6" id="KW-1133">Transmembrane helix</keyword>
<keyword evidence="5 6" id="KW-0472">Membrane</keyword>
<comment type="subcellular location">
    <subcellularLocation>
        <location evidence="1">Endomembrane system</location>
        <topology evidence="1">Multi-pass membrane protein</topology>
    </subcellularLocation>
</comment>
<evidence type="ECO:0000256" key="4">
    <source>
        <dbReference type="ARBA" id="ARBA00022989"/>
    </source>
</evidence>
<reference evidence="8 9" key="1">
    <citation type="submission" date="2022-05" db="EMBL/GenBank/DDBJ databases">
        <authorList>
            <consortium name="Genoscope - CEA"/>
            <person name="William W."/>
        </authorList>
    </citation>
    <scope>NUCLEOTIDE SEQUENCE [LARGE SCALE GENOMIC DNA]</scope>
</reference>
<feature type="transmembrane region" description="Helical" evidence="6">
    <location>
        <begin position="61"/>
        <end position="79"/>
    </location>
</feature>
<evidence type="ECO:0000259" key="7">
    <source>
        <dbReference type="Pfam" id="PF10277"/>
    </source>
</evidence>
<organism evidence="8 9">
    <name type="scientific">Pocillopora meandrina</name>
    <dbReference type="NCBI Taxonomy" id="46732"/>
    <lineage>
        <taxon>Eukaryota</taxon>
        <taxon>Metazoa</taxon>
        <taxon>Cnidaria</taxon>
        <taxon>Anthozoa</taxon>
        <taxon>Hexacorallia</taxon>
        <taxon>Scleractinia</taxon>
        <taxon>Astrocoeniina</taxon>
        <taxon>Pocilloporidae</taxon>
        <taxon>Pocillopora</taxon>
    </lineage>
</organism>
<gene>
    <name evidence="8" type="ORF">PMEA_00005979</name>
</gene>
<proteinExistence type="inferred from homology"/>
<comment type="caution">
    <text evidence="8">The sequence shown here is derived from an EMBL/GenBank/DDBJ whole genome shotgun (WGS) entry which is preliminary data.</text>
</comment>
<dbReference type="AlphaFoldDB" id="A0AAU9WIG6"/>
<evidence type="ECO:0000256" key="5">
    <source>
        <dbReference type="ARBA" id="ARBA00023136"/>
    </source>
</evidence>
<evidence type="ECO:0000256" key="2">
    <source>
        <dbReference type="ARBA" id="ARBA00006565"/>
    </source>
</evidence>
<dbReference type="PANTHER" id="PTHR21324">
    <property type="entry name" value="FASTING-INDUCIBLE INTEGRAL MEMBRANE PROTEIN TM6P1-RELATED"/>
    <property type="match status" value="1"/>
</dbReference>
<feature type="transmembrane region" description="Helical" evidence="6">
    <location>
        <begin position="211"/>
        <end position="237"/>
    </location>
</feature>
<protein>
    <recommendedName>
        <fullName evidence="7">CWH43-like N-terminal domain-containing protein</fullName>
    </recommendedName>
</protein>
<dbReference type="InterPro" id="IPR019402">
    <property type="entry name" value="CWH43_N"/>
</dbReference>
<dbReference type="InterPro" id="IPR050911">
    <property type="entry name" value="DRAM/TMEM150_Autophagy_Mod"/>
</dbReference>
<dbReference type="Pfam" id="PF10277">
    <property type="entry name" value="Frag1"/>
    <property type="match status" value="1"/>
</dbReference>